<evidence type="ECO:0000256" key="1">
    <source>
        <dbReference type="SAM" id="Phobius"/>
    </source>
</evidence>
<organism evidence="2 3">
    <name type="scientific">Actinoplanes sandaracinus</name>
    <dbReference type="NCBI Taxonomy" id="3045177"/>
    <lineage>
        <taxon>Bacteria</taxon>
        <taxon>Bacillati</taxon>
        <taxon>Actinomycetota</taxon>
        <taxon>Actinomycetes</taxon>
        <taxon>Micromonosporales</taxon>
        <taxon>Micromonosporaceae</taxon>
        <taxon>Actinoplanes</taxon>
    </lineage>
</organism>
<keyword evidence="1" id="KW-1133">Transmembrane helix</keyword>
<accession>A0ABT6WQ62</accession>
<feature type="transmembrane region" description="Helical" evidence="1">
    <location>
        <begin position="12"/>
        <end position="32"/>
    </location>
</feature>
<feature type="transmembrane region" description="Helical" evidence="1">
    <location>
        <begin position="52"/>
        <end position="71"/>
    </location>
</feature>
<feature type="transmembrane region" description="Helical" evidence="1">
    <location>
        <begin position="248"/>
        <end position="268"/>
    </location>
</feature>
<evidence type="ECO:0000313" key="2">
    <source>
        <dbReference type="EMBL" id="MDI6101819.1"/>
    </source>
</evidence>
<feature type="transmembrane region" description="Helical" evidence="1">
    <location>
        <begin position="119"/>
        <end position="140"/>
    </location>
</feature>
<comment type="caution">
    <text evidence="2">The sequence shown here is derived from an EMBL/GenBank/DDBJ whole genome shotgun (WGS) entry which is preliminary data.</text>
</comment>
<dbReference type="RefSeq" id="WP_282762811.1">
    <property type="nucleotide sequence ID" value="NZ_JASCTH010000016.1"/>
</dbReference>
<proteinExistence type="predicted"/>
<protein>
    <submittedName>
        <fullName evidence="2">Uncharacterized protein</fullName>
    </submittedName>
</protein>
<gene>
    <name evidence="2" type="ORF">QLQ12_24660</name>
</gene>
<keyword evidence="1" id="KW-0472">Membrane</keyword>
<feature type="transmembrane region" description="Helical" evidence="1">
    <location>
        <begin position="275"/>
        <end position="297"/>
    </location>
</feature>
<feature type="transmembrane region" description="Helical" evidence="1">
    <location>
        <begin position="174"/>
        <end position="194"/>
    </location>
</feature>
<keyword evidence="3" id="KW-1185">Reference proteome</keyword>
<sequence>MAPTPSEVTAVTFWMVTVIMAPLGLTAGLALLRRGRGPAAPPPVRRSAGGLWTLAALGIGALVLGGTLDFLEAGSAGGLSLMAMHGTGTPVYWPAYALGATMLTILTLTLVPRRDTWRFVAGVPALVAGGLLMGLLLLLYGRIQQLDGRLAAEFLPTVAPTGDLSAGGPAWRVSGGWVLAFAGTFLLLLVAALIVAGPYELVLAGALAVTAALAAARATPDLSSFWAVRDGKVERVDFSPFDIGGVSLLWPAALAVAVALMCAIPFLPHGLRGPATIVAAVAPGWIVLAAHPAYVHAKAVLPGMLSAEGFTVSQERMAVFTYIFLVMAVVAIPVVAVRLRRAARRGARWPWAPAGPA</sequence>
<keyword evidence="1" id="KW-0812">Transmembrane</keyword>
<dbReference type="Proteomes" id="UP001241758">
    <property type="component" value="Unassembled WGS sequence"/>
</dbReference>
<evidence type="ECO:0000313" key="3">
    <source>
        <dbReference type="Proteomes" id="UP001241758"/>
    </source>
</evidence>
<reference evidence="2 3" key="1">
    <citation type="submission" date="2023-05" db="EMBL/GenBank/DDBJ databases">
        <title>Actinoplanes sp. NEAU-A12 genome sequencing.</title>
        <authorList>
            <person name="Wang Z.-S."/>
        </authorList>
    </citation>
    <scope>NUCLEOTIDE SEQUENCE [LARGE SCALE GENOMIC DNA]</scope>
    <source>
        <strain evidence="2 3">NEAU-A12</strain>
    </source>
</reference>
<feature type="transmembrane region" description="Helical" evidence="1">
    <location>
        <begin position="91"/>
        <end position="112"/>
    </location>
</feature>
<name>A0ABT6WQ62_9ACTN</name>
<feature type="transmembrane region" description="Helical" evidence="1">
    <location>
        <begin position="201"/>
        <end position="219"/>
    </location>
</feature>
<dbReference type="EMBL" id="JASCTH010000016">
    <property type="protein sequence ID" value="MDI6101819.1"/>
    <property type="molecule type" value="Genomic_DNA"/>
</dbReference>
<feature type="transmembrane region" description="Helical" evidence="1">
    <location>
        <begin position="317"/>
        <end position="339"/>
    </location>
</feature>